<name>A0A0C3HA51_OIDMZ</name>
<evidence type="ECO:0000259" key="1">
    <source>
        <dbReference type="Pfam" id="PF22939"/>
    </source>
</evidence>
<dbReference type="InterPro" id="IPR054471">
    <property type="entry name" value="GPIID_WHD"/>
</dbReference>
<keyword evidence="3" id="KW-1185">Reference proteome</keyword>
<protein>
    <recommendedName>
        <fullName evidence="1">GPI inositol-deacylase winged helix domain-containing protein</fullName>
    </recommendedName>
</protein>
<evidence type="ECO:0000313" key="2">
    <source>
        <dbReference type="EMBL" id="KIM99236.1"/>
    </source>
</evidence>
<dbReference type="PANTHER" id="PTHR10039:SF15">
    <property type="entry name" value="NACHT DOMAIN-CONTAINING PROTEIN"/>
    <property type="match status" value="1"/>
</dbReference>
<proteinExistence type="predicted"/>
<reference evidence="3" key="2">
    <citation type="submission" date="2015-01" db="EMBL/GenBank/DDBJ databases">
        <title>Evolutionary Origins and Diversification of the Mycorrhizal Mutualists.</title>
        <authorList>
            <consortium name="DOE Joint Genome Institute"/>
            <consortium name="Mycorrhizal Genomics Consortium"/>
            <person name="Kohler A."/>
            <person name="Kuo A."/>
            <person name="Nagy L.G."/>
            <person name="Floudas D."/>
            <person name="Copeland A."/>
            <person name="Barry K.W."/>
            <person name="Cichocki N."/>
            <person name="Veneault-Fourrey C."/>
            <person name="LaButti K."/>
            <person name="Lindquist E.A."/>
            <person name="Lipzen A."/>
            <person name="Lundell T."/>
            <person name="Morin E."/>
            <person name="Murat C."/>
            <person name="Riley R."/>
            <person name="Ohm R."/>
            <person name="Sun H."/>
            <person name="Tunlid A."/>
            <person name="Henrissat B."/>
            <person name="Grigoriev I.V."/>
            <person name="Hibbett D.S."/>
            <person name="Martin F."/>
        </authorList>
    </citation>
    <scope>NUCLEOTIDE SEQUENCE [LARGE SCALE GENOMIC DNA]</scope>
    <source>
        <strain evidence="3">Zn</strain>
    </source>
</reference>
<feature type="domain" description="GPI inositol-deacylase winged helix" evidence="1">
    <location>
        <begin position="39"/>
        <end position="119"/>
    </location>
</feature>
<dbReference type="OrthoDB" id="195446at2759"/>
<dbReference type="STRING" id="913774.A0A0C3HA51"/>
<dbReference type="InParanoid" id="A0A0C3HA51"/>
<organism evidence="2 3">
    <name type="scientific">Oidiodendron maius (strain Zn)</name>
    <dbReference type="NCBI Taxonomy" id="913774"/>
    <lineage>
        <taxon>Eukaryota</taxon>
        <taxon>Fungi</taxon>
        <taxon>Dikarya</taxon>
        <taxon>Ascomycota</taxon>
        <taxon>Pezizomycotina</taxon>
        <taxon>Leotiomycetes</taxon>
        <taxon>Leotiomycetes incertae sedis</taxon>
        <taxon>Myxotrichaceae</taxon>
        <taxon>Oidiodendron</taxon>
    </lineage>
</organism>
<dbReference type="HOGENOM" id="CLU_119821_0_0_1"/>
<sequence>KKTKHRVLSTLDKLPKGAAALDEAYNEAIKRIDGQLNEDRLLARRAICWISYAQRLLTTTELCHALAIEPGDKSLNTDNIFDVDDIISVCAGLVIADEKGNIIRLVHHTTQEYFKRVGLEWNPGAQKEMSVTCLTYLSFSTFQNGSCSSVKAFEQRLAENAFFDYSTRYWVNNTTSRKHCFLLSAGIPL</sequence>
<gene>
    <name evidence="2" type="ORF">OIDMADRAFT_126954</name>
</gene>
<reference evidence="2 3" key="1">
    <citation type="submission" date="2014-04" db="EMBL/GenBank/DDBJ databases">
        <authorList>
            <consortium name="DOE Joint Genome Institute"/>
            <person name="Kuo A."/>
            <person name="Martino E."/>
            <person name="Perotto S."/>
            <person name="Kohler A."/>
            <person name="Nagy L.G."/>
            <person name="Floudas D."/>
            <person name="Copeland A."/>
            <person name="Barry K.W."/>
            <person name="Cichocki N."/>
            <person name="Veneault-Fourrey C."/>
            <person name="LaButti K."/>
            <person name="Lindquist E.A."/>
            <person name="Lipzen A."/>
            <person name="Lundell T."/>
            <person name="Morin E."/>
            <person name="Murat C."/>
            <person name="Sun H."/>
            <person name="Tunlid A."/>
            <person name="Henrissat B."/>
            <person name="Grigoriev I.V."/>
            <person name="Hibbett D.S."/>
            <person name="Martin F."/>
            <person name="Nordberg H.P."/>
            <person name="Cantor M.N."/>
            <person name="Hua S.X."/>
        </authorList>
    </citation>
    <scope>NUCLEOTIDE SEQUENCE [LARGE SCALE GENOMIC DNA]</scope>
    <source>
        <strain evidence="2 3">Zn</strain>
    </source>
</reference>
<accession>A0A0C3HA51</accession>
<feature type="non-terminal residue" evidence="2">
    <location>
        <position position="1"/>
    </location>
</feature>
<dbReference type="PANTHER" id="PTHR10039">
    <property type="entry name" value="AMELOGENIN"/>
    <property type="match status" value="1"/>
</dbReference>
<dbReference type="Proteomes" id="UP000054321">
    <property type="component" value="Unassembled WGS sequence"/>
</dbReference>
<dbReference type="Pfam" id="PF22939">
    <property type="entry name" value="WHD_GPIID"/>
    <property type="match status" value="1"/>
</dbReference>
<dbReference type="EMBL" id="KN832879">
    <property type="protein sequence ID" value="KIM99236.1"/>
    <property type="molecule type" value="Genomic_DNA"/>
</dbReference>
<evidence type="ECO:0000313" key="3">
    <source>
        <dbReference type="Proteomes" id="UP000054321"/>
    </source>
</evidence>
<dbReference type="AlphaFoldDB" id="A0A0C3HA51"/>